<evidence type="ECO:0000256" key="3">
    <source>
        <dbReference type="SAM" id="Phobius"/>
    </source>
</evidence>
<comment type="caution">
    <text evidence="4">The sequence shown here is derived from an EMBL/GenBank/DDBJ whole genome shotgun (WGS) entry which is preliminary data.</text>
</comment>
<evidence type="ECO:0000256" key="2">
    <source>
        <dbReference type="SAM" id="MobiDB-lite"/>
    </source>
</evidence>
<dbReference type="InterPro" id="IPR005552">
    <property type="entry name" value="Scramblase"/>
</dbReference>
<feature type="transmembrane region" description="Helical" evidence="3">
    <location>
        <begin position="302"/>
        <end position="319"/>
    </location>
</feature>
<sequence length="459" mass="51053">MVDTSSELTLFFLFALIRTITTATRWLPTTPGWLSSTPGCRVPATTRRLPSPQQGYPPPQAPGGPPVPPGLPGVLPAGQQPPPNCPPGLEYLTQIDQLLVHQQVELLEAFTGFETANKYIVKYLGTTSLLCCEGAIFNESIVKETLQRDEILINILFGLLYQKLLRECTMFRHEDSRQYSERYHPLESSIEMYILLVSMLLAETGSELTSRDSDRLCQAVLERLFPKFTIENEREETILRIDGPLCTWNMCGDVEFDVMSADGSTKVGKISKQWTGLVKEYFTDADNFGVSFPMDLDVRMKAVTLAACFLIVSIALILIKHLSASHNLKLQSVNCNRIPECEQMHVTRLQCDKSTIQFLNLTNLGLVGTANNLQCPQRSIRFSAGIKYCHVSDKPTKVLYDGLQVKNVGVITQLCSLILVGREGGEGGETNSKHLCATEQAMKNIVEEFGNVNVKQSDQ</sequence>
<proteinExistence type="inferred from homology"/>
<name>A0A2G8KC60_STIJA</name>
<keyword evidence="5" id="KW-1185">Reference proteome</keyword>
<feature type="compositionally biased region" description="Pro residues" evidence="2">
    <location>
        <begin position="55"/>
        <end position="71"/>
    </location>
</feature>
<dbReference type="OrthoDB" id="191150at2759"/>
<evidence type="ECO:0000313" key="5">
    <source>
        <dbReference type="Proteomes" id="UP000230750"/>
    </source>
</evidence>
<feature type="region of interest" description="Disordered" evidence="2">
    <location>
        <begin position="37"/>
        <end position="80"/>
    </location>
</feature>
<dbReference type="PANTHER" id="PTHR23248:SF9">
    <property type="entry name" value="PHOSPHOLIPID SCRAMBLASE"/>
    <property type="match status" value="1"/>
</dbReference>
<dbReference type="Proteomes" id="UP000230750">
    <property type="component" value="Unassembled WGS sequence"/>
</dbReference>
<gene>
    <name evidence="4" type="ORF">BSL78_17565</name>
</gene>
<keyword evidence="3" id="KW-0812">Transmembrane</keyword>
<dbReference type="AlphaFoldDB" id="A0A2G8KC60"/>
<keyword evidence="3" id="KW-0472">Membrane</keyword>
<dbReference type="GO" id="GO:0005886">
    <property type="term" value="C:plasma membrane"/>
    <property type="evidence" value="ECO:0007669"/>
    <property type="project" value="TreeGrafter"/>
</dbReference>
<dbReference type="EMBL" id="MRZV01000704">
    <property type="protein sequence ID" value="PIK45570.1"/>
    <property type="molecule type" value="Genomic_DNA"/>
</dbReference>
<evidence type="ECO:0000256" key="1">
    <source>
        <dbReference type="ARBA" id="ARBA00005350"/>
    </source>
</evidence>
<organism evidence="4 5">
    <name type="scientific">Stichopus japonicus</name>
    <name type="common">Sea cucumber</name>
    <dbReference type="NCBI Taxonomy" id="307972"/>
    <lineage>
        <taxon>Eukaryota</taxon>
        <taxon>Metazoa</taxon>
        <taxon>Echinodermata</taxon>
        <taxon>Eleutherozoa</taxon>
        <taxon>Echinozoa</taxon>
        <taxon>Holothuroidea</taxon>
        <taxon>Aspidochirotacea</taxon>
        <taxon>Aspidochirotida</taxon>
        <taxon>Stichopodidae</taxon>
        <taxon>Apostichopus</taxon>
    </lineage>
</organism>
<evidence type="ECO:0000313" key="4">
    <source>
        <dbReference type="EMBL" id="PIK45570.1"/>
    </source>
</evidence>
<dbReference type="PANTHER" id="PTHR23248">
    <property type="entry name" value="PHOSPHOLIPID SCRAMBLASE-RELATED"/>
    <property type="match status" value="1"/>
</dbReference>
<protein>
    <submittedName>
        <fullName evidence="4">Putative phospholipid scramblase 2 isoform X1</fullName>
    </submittedName>
</protein>
<keyword evidence="3" id="KW-1133">Transmembrane helix</keyword>
<dbReference type="GO" id="GO:0017128">
    <property type="term" value="F:phospholipid scramblase activity"/>
    <property type="evidence" value="ECO:0007669"/>
    <property type="project" value="InterPro"/>
</dbReference>
<comment type="similarity">
    <text evidence="1">Belongs to the phospholipid scramblase family.</text>
</comment>
<accession>A0A2G8KC60</accession>
<reference evidence="4 5" key="1">
    <citation type="journal article" date="2017" name="PLoS Biol.">
        <title>The sea cucumber genome provides insights into morphological evolution and visceral regeneration.</title>
        <authorList>
            <person name="Zhang X."/>
            <person name="Sun L."/>
            <person name="Yuan J."/>
            <person name="Sun Y."/>
            <person name="Gao Y."/>
            <person name="Zhang L."/>
            <person name="Li S."/>
            <person name="Dai H."/>
            <person name="Hamel J.F."/>
            <person name="Liu C."/>
            <person name="Yu Y."/>
            <person name="Liu S."/>
            <person name="Lin W."/>
            <person name="Guo K."/>
            <person name="Jin S."/>
            <person name="Xu P."/>
            <person name="Storey K.B."/>
            <person name="Huan P."/>
            <person name="Zhang T."/>
            <person name="Zhou Y."/>
            <person name="Zhang J."/>
            <person name="Lin C."/>
            <person name="Li X."/>
            <person name="Xing L."/>
            <person name="Huo D."/>
            <person name="Sun M."/>
            <person name="Wang L."/>
            <person name="Mercier A."/>
            <person name="Li F."/>
            <person name="Yang H."/>
            <person name="Xiang J."/>
        </authorList>
    </citation>
    <scope>NUCLEOTIDE SEQUENCE [LARGE SCALE GENOMIC DNA]</scope>
    <source>
        <strain evidence="4">Shaxun</strain>
        <tissue evidence="4">Muscle</tissue>
    </source>
</reference>
<dbReference type="Pfam" id="PF03803">
    <property type="entry name" value="Scramblase"/>
    <property type="match status" value="2"/>
</dbReference>